<gene>
    <name evidence="2" type="ORF">CWATWH0003_4293</name>
</gene>
<keyword evidence="1" id="KW-0812">Transmembrane</keyword>
<sequence>METSSLLNVLFLTALVLLVLVSGGILYLTTIEWRDRRRQDRDKKSGR</sequence>
<dbReference type="GeneID" id="88769689"/>
<reference evidence="2 3" key="1">
    <citation type="journal article" date="2011" name="Front. Microbiol.">
        <title>Two Strains of Crocosphaera watsonii with Highly Conserved Genomes are Distinguished by Strain-Specific Features.</title>
        <authorList>
            <person name="Bench S.R."/>
            <person name="Ilikchyan I.N."/>
            <person name="Tripp H.J."/>
            <person name="Zehr J.P."/>
        </authorList>
    </citation>
    <scope>NUCLEOTIDE SEQUENCE [LARGE SCALE GENOMIC DNA]</scope>
    <source>
        <strain evidence="2 3">WH 0003</strain>
    </source>
</reference>
<evidence type="ECO:0000313" key="2">
    <source>
        <dbReference type="EMBL" id="EHJ10958.1"/>
    </source>
</evidence>
<accession>G5JA30</accession>
<keyword evidence="1" id="KW-0472">Membrane</keyword>
<comment type="caution">
    <text evidence="2">The sequence shown here is derived from an EMBL/GenBank/DDBJ whole genome shotgun (WGS) entry which is preliminary data.</text>
</comment>
<dbReference type="PATRIC" id="fig|423471.3.peg.4020"/>
<name>G5JA30_CROWT</name>
<protein>
    <recommendedName>
        <fullName evidence="4">Sgl0002 protein</fullName>
    </recommendedName>
</protein>
<dbReference type="Proteomes" id="UP000003477">
    <property type="component" value="Unassembled WGS sequence"/>
</dbReference>
<evidence type="ECO:0000313" key="3">
    <source>
        <dbReference type="Proteomes" id="UP000003477"/>
    </source>
</evidence>
<dbReference type="AlphaFoldDB" id="G5JA30"/>
<dbReference type="RefSeq" id="WP_007303874.1">
    <property type="nucleotide sequence ID" value="NZ_AESD01000650.1"/>
</dbReference>
<organism evidence="2 3">
    <name type="scientific">Crocosphaera watsonii WH 0003</name>
    <dbReference type="NCBI Taxonomy" id="423471"/>
    <lineage>
        <taxon>Bacteria</taxon>
        <taxon>Bacillati</taxon>
        <taxon>Cyanobacteriota</taxon>
        <taxon>Cyanophyceae</taxon>
        <taxon>Oscillatoriophycideae</taxon>
        <taxon>Chroococcales</taxon>
        <taxon>Aphanothecaceae</taxon>
        <taxon>Crocosphaera</taxon>
    </lineage>
</organism>
<feature type="transmembrane region" description="Helical" evidence="1">
    <location>
        <begin position="6"/>
        <end position="28"/>
    </location>
</feature>
<evidence type="ECO:0008006" key="4">
    <source>
        <dbReference type="Google" id="ProtNLM"/>
    </source>
</evidence>
<keyword evidence="1" id="KW-1133">Transmembrane helix</keyword>
<evidence type="ECO:0000256" key="1">
    <source>
        <dbReference type="SAM" id="Phobius"/>
    </source>
</evidence>
<dbReference type="EMBL" id="AESD01000650">
    <property type="protein sequence ID" value="EHJ10958.1"/>
    <property type="molecule type" value="Genomic_DNA"/>
</dbReference>
<proteinExistence type="predicted"/>